<evidence type="ECO:0000256" key="5">
    <source>
        <dbReference type="ARBA" id="ARBA00022525"/>
    </source>
</evidence>
<evidence type="ECO:0000313" key="10">
    <source>
        <dbReference type="EMBL" id="CAA0831220.1"/>
    </source>
</evidence>
<keyword evidence="7 10" id="KW-0456">Lyase</keyword>
<dbReference type="InterPro" id="IPR011013">
    <property type="entry name" value="Gal_mutarotase_sf_dom"/>
</dbReference>
<dbReference type="PANTHER" id="PTHR32018:SF18">
    <property type="entry name" value="RHAMNOGALACTURONAN ENDOLYASE"/>
    <property type="match status" value="1"/>
</dbReference>
<dbReference type="EC" id="4.2.2.23" evidence="4"/>
<dbReference type="Gene3D" id="2.60.40.1120">
    <property type="entry name" value="Carboxypeptidase-like, regulatory domain"/>
    <property type="match status" value="1"/>
</dbReference>
<accession>A0A9N7RIU3</accession>
<dbReference type="InterPro" id="IPR051850">
    <property type="entry name" value="Polysacch_Lyase_4"/>
</dbReference>
<dbReference type="GO" id="GO:0005975">
    <property type="term" value="P:carbohydrate metabolic process"/>
    <property type="evidence" value="ECO:0007669"/>
    <property type="project" value="InterPro"/>
</dbReference>
<evidence type="ECO:0000256" key="6">
    <source>
        <dbReference type="ARBA" id="ARBA00022729"/>
    </source>
</evidence>
<dbReference type="Gene3D" id="2.70.98.10">
    <property type="match status" value="2"/>
</dbReference>
<reference evidence="10" key="1">
    <citation type="submission" date="2019-12" db="EMBL/GenBank/DDBJ databases">
        <authorList>
            <person name="Scholes J."/>
        </authorList>
    </citation>
    <scope>NUCLEOTIDE SEQUENCE</scope>
</reference>
<dbReference type="InterPro" id="IPR014718">
    <property type="entry name" value="GH-type_carb-bd"/>
</dbReference>
<comment type="caution">
    <text evidence="10">The sequence shown here is derived from an EMBL/GenBank/DDBJ whole genome shotgun (WGS) entry which is preliminary data.</text>
</comment>
<comment type="subcellular location">
    <subcellularLocation>
        <location evidence="2">Secreted</location>
    </subcellularLocation>
</comment>
<dbReference type="InterPro" id="IPR013784">
    <property type="entry name" value="Carb-bd-like_fold"/>
</dbReference>
<dbReference type="SUPFAM" id="SSF49452">
    <property type="entry name" value="Starch-binding domain-like"/>
    <property type="match status" value="2"/>
</dbReference>
<evidence type="ECO:0000256" key="4">
    <source>
        <dbReference type="ARBA" id="ARBA00012437"/>
    </source>
</evidence>
<evidence type="ECO:0000259" key="9">
    <source>
        <dbReference type="Pfam" id="PF14686"/>
    </source>
</evidence>
<feature type="domain" description="Rhamnogalacturonan lyase" evidence="9">
    <location>
        <begin position="368"/>
        <end position="440"/>
    </location>
</feature>
<dbReference type="CDD" id="cd10316">
    <property type="entry name" value="RGL4_M"/>
    <property type="match status" value="2"/>
</dbReference>
<evidence type="ECO:0000256" key="7">
    <source>
        <dbReference type="ARBA" id="ARBA00023239"/>
    </source>
</evidence>
<evidence type="ECO:0000256" key="1">
    <source>
        <dbReference type="ARBA" id="ARBA00001324"/>
    </source>
</evidence>
<dbReference type="Pfam" id="PF06045">
    <property type="entry name" value="Rhamnogal_lyase"/>
    <property type="match status" value="2"/>
</dbReference>
<feature type="domain" description="Rhamnogalacturonan lyase" evidence="8">
    <location>
        <begin position="963"/>
        <end position="1150"/>
    </location>
</feature>
<keyword evidence="5" id="KW-0964">Secreted</keyword>
<organism evidence="10 11">
    <name type="scientific">Striga hermonthica</name>
    <name type="common">Purple witchweed</name>
    <name type="synonym">Buchnera hermonthica</name>
    <dbReference type="NCBI Taxonomy" id="68872"/>
    <lineage>
        <taxon>Eukaryota</taxon>
        <taxon>Viridiplantae</taxon>
        <taxon>Streptophyta</taxon>
        <taxon>Embryophyta</taxon>
        <taxon>Tracheophyta</taxon>
        <taxon>Spermatophyta</taxon>
        <taxon>Magnoliopsida</taxon>
        <taxon>eudicotyledons</taxon>
        <taxon>Gunneridae</taxon>
        <taxon>Pentapetalae</taxon>
        <taxon>asterids</taxon>
        <taxon>lamiids</taxon>
        <taxon>Lamiales</taxon>
        <taxon>Orobanchaceae</taxon>
        <taxon>Buchnereae</taxon>
        <taxon>Striga</taxon>
    </lineage>
</organism>
<dbReference type="Proteomes" id="UP001153555">
    <property type="component" value="Unassembled WGS sequence"/>
</dbReference>
<dbReference type="OrthoDB" id="2130367at2759"/>
<evidence type="ECO:0000259" key="8">
    <source>
        <dbReference type="Pfam" id="PF14683"/>
    </source>
</evidence>
<dbReference type="GO" id="GO:0005576">
    <property type="term" value="C:extracellular region"/>
    <property type="evidence" value="ECO:0007669"/>
    <property type="project" value="UniProtKB-SubCell"/>
</dbReference>
<dbReference type="InterPro" id="IPR029413">
    <property type="entry name" value="RG-lyase_II"/>
</dbReference>
<dbReference type="CDD" id="cd10320">
    <property type="entry name" value="RGL4_N"/>
    <property type="match status" value="2"/>
</dbReference>
<evidence type="ECO:0000313" key="11">
    <source>
        <dbReference type="Proteomes" id="UP001153555"/>
    </source>
</evidence>
<dbReference type="InterPro" id="IPR008979">
    <property type="entry name" value="Galactose-bd-like_sf"/>
</dbReference>
<feature type="domain" description="Rhamnogalacturonan lyase" evidence="9">
    <location>
        <begin position="877"/>
        <end position="949"/>
    </location>
</feature>
<name>A0A9N7RIU3_STRHE</name>
<evidence type="ECO:0000256" key="2">
    <source>
        <dbReference type="ARBA" id="ARBA00004613"/>
    </source>
</evidence>
<dbReference type="SUPFAM" id="SSF74650">
    <property type="entry name" value="Galactose mutarotase-like"/>
    <property type="match status" value="2"/>
</dbReference>
<dbReference type="GO" id="GO:0102210">
    <property type="term" value="F:rhamnogalacturonan endolyase activity"/>
    <property type="evidence" value="ECO:0007669"/>
    <property type="project" value="UniProtKB-EC"/>
</dbReference>
<dbReference type="CDD" id="cd10317">
    <property type="entry name" value="RGL4_C"/>
    <property type="match status" value="1"/>
</dbReference>
<dbReference type="GO" id="GO:0030246">
    <property type="term" value="F:carbohydrate binding"/>
    <property type="evidence" value="ECO:0007669"/>
    <property type="project" value="InterPro"/>
</dbReference>
<dbReference type="EMBL" id="CACSLK010027831">
    <property type="protein sequence ID" value="CAA0831220.1"/>
    <property type="molecule type" value="Genomic_DNA"/>
</dbReference>
<gene>
    <name evidence="10" type="ORF">SHERM_26600</name>
</gene>
<keyword evidence="11" id="KW-1185">Reference proteome</keyword>
<evidence type="ECO:0000256" key="3">
    <source>
        <dbReference type="ARBA" id="ARBA00010418"/>
    </source>
</evidence>
<dbReference type="AlphaFoldDB" id="A0A9N7RIU3"/>
<dbReference type="Pfam" id="PF14683">
    <property type="entry name" value="CBM-like"/>
    <property type="match status" value="1"/>
</dbReference>
<dbReference type="InterPro" id="IPR029411">
    <property type="entry name" value="RG-lyase_III"/>
</dbReference>
<dbReference type="Gene3D" id="2.60.120.260">
    <property type="entry name" value="Galactose-binding domain-like"/>
    <property type="match status" value="1"/>
</dbReference>
<dbReference type="PANTHER" id="PTHR32018">
    <property type="entry name" value="RHAMNOGALACTURONATE LYASE FAMILY PROTEIN"/>
    <property type="match status" value="1"/>
</dbReference>
<comment type="similarity">
    <text evidence="3">Belongs to the polysaccharide lyase 4 family.</text>
</comment>
<dbReference type="InterPro" id="IPR010325">
    <property type="entry name" value="Rhamnogal_lyase"/>
</dbReference>
<comment type="catalytic activity">
    <reaction evidence="1">
        <text>Endotype eliminative cleavage of L-alpha-rhamnopyranosyl-(1-&gt;4)-alpha-D-galactopyranosyluronic acid bonds of rhamnogalacturonan I domains in ramified hairy regions of pectin leaving L-rhamnopyranose at the reducing end and 4-deoxy-4,5-unsaturated D-galactopyranosyluronic acid at the non-reducing end.</text>
        <dbReference type="EC" id="4.2.2.23"/>
    </reaction>
</comment>
<dbReference type="Pfam" id="PF14686">
    <property type="entry name" value="fn3_3"/>
    <property type="match status" value="2"/>
</dbReference>
<protein>
    <recommendedName>
        <fullName evidence="4">rhamnogalacturonan endolyase</fullName>
        <ecNumber evidence="4">4.2.2.23</ecNumber>
    </recommendedName>
</protein>
<sequence length="1175" mass="135080">MVATFRSVHKQNSDNEIECPPVQLHVLEHHVVLDNGIVRVTFSTPDGMIVGIKYNGIDNLLEKTYTRDNRGYWDIYWNKRSHLQDTIDKLDGTSMNVVKQDDDQVEISFWREWSNTSETGLPLNIDKRYIMLRGDSGFYSYAILERLEGWPDVNLSQGRIVFKLQHDLFEYMAVSDDRQRIMPTTEDRESGQVLDYPEAVLLTNPANSFLRGEVDDKYQYSSDNKDSRVHGWIAMDPPTGFWVITPSNEFKTAGPVKQDLTSHAGPISLSMFFSTHYAGLPLVITFEEGEPWKKVFGPVFIYLNSVDTGEDPLTLWADAKEQMLIETESWPYEFPASDDFLFTDQRGVVSGRLLVRDSYINDHLMTANSAYVGLAPPGTHGSWQRENKGYQFWTRSDDLGYFIITGIRPGKYCLYGWVPGFIGDYMYEYVIDVLPGGEIKLGNIVFEPPRNGPTLWEIGIPDRTAAEFFVPDPNPQLMNQLYRTQADNRFRQYGLWDRYTELYSDGDLVYTVETCNYQTDWYFAHVNRYTHTSIKMSAAQSGKWSHSPLKLRILHRHVVMDNGIVNLKLTKPTGLVSGVAYRGVKNVLEYKNKETKRGLHSTSFRVISHTKEHIEVSFMTEWNEDLGESGYPLNIDKRFIMIPGASGFYTYAIFEHKKGWPDLNIDEARIAFKLNKNLFRYMAISDNKQRIMPTDDDRDKGRTLDYKEAVILRNPSNPKLKGEVDDKYQYSCENKDSHVHGWISLHPRIGFWVITPSDEFRAGGPVKPDLTSHAGPTSLAIFFSGHYASPTFGVGIRNGKHWKKVFGPVFIYLNSDSGDKPSSLWEDAKNQMSAETEKWPYDFPLSNNFPRSNQRGTLHGRLLVNDRYINKDPLPAKSAYMGLARPGHVGSWQDDAEGYQFWTRTDEDGYFMIRNIRPGIYDLYAFVPGFIGDFRHDKSIVIRSGDEIQIGELVYHPPRNGPTLWEIGIPDRMASEFYIPDPNPDFRNKYINHPEKFRQYGLWDRYTDLYPTDDLTYLVGVSDYRKDWFYAHVNRKTGKNEYKPTTWKIVFDLKNVARTESYTLRLALASATLAEIQVWINGTYKTHPHFTTGQIGKDNAIARHGNHGLYWLYSVDVLGLQLVNGSNVIYLKQSRGRSPFIGVMYDYIRLEGPSQGLVPSPNNEPSPNELLLYDN</sequence>
<dbReference type="SUPFAM" id="SSF49785">
    <property type="entry name" value="Galactose-binding domain-like"/>
    <property type="match status" value="2"/>
</dbReference>
<dbReference type="FunFam" id="2.60.40.1120:FF:000033">
    <property type="entry name" value="Rhamnogalacturonate lyase B"/>
    <property type="match status" value="2"/>
</dbReference>
<proteinExistence type="inferred from homology"/>
<keyword evidence="6" id="KW-0732">Signal</keyword>